<evidence type="ECO:0000256" key="1">
    <source>
        <dbReference type="ARBA" id="ARBA00004123"/>
    </source>
</evidence>
<dbReference type="GO" id="GO:0003700">
    <property type="term" value="F:DNA-binding transcription factor activity"/>
    <property type="evidence" value="ECO:0007669"/>
    <property type="project" value="TreeGrafter"/>
</dbReference>
<name>A0AAQ3Q1C6_PASNO</name>
<dbReference type="AlphaFoldDB" id="A0AAQ3Q1C6"/>
<dbReference type="GO" id="GO:0005634">
    <property type="term" value="C:nucleus"/>
    <property type="evidence" value="ECO:0007669"/>
    <property type="project" value="UniProtKB-SubCell"/>
</dbReference>
<dbReference type="GO" id="GO:0043565">
    <property type="term" value="F:sequence-specific DNA binding"/>
    <property type="evidence" value="ECO:0007669"/>
    <property type="project" value="TreeGrafter"/>
</dbReference>
<gene>
    <name evidence="5" type="ORF">U9M48_007329</name>
</gene>
<proteinExistence type="predicted"/>
<protein>
    <recommendedName>
        <fullName evidence="4">Plant bHLH transcription factor ACT-like domain-containing protein</fullName>
    </recommendedName>
</protein>
<dbReference type="InterPro" id="IPR054502">
    <property type="entry name" value="bHLH-TF_ACT-like_plant"/>
</dbReference>
<keyword evidence="2" id="KW-0539">Nucleus</keyword>
<comment type="subcellular location">
    <subcellularLocation>
        <location evidence="1">Nucleus</location>
    </subcellularLocation>
</comment>
<dbReference type="PANTHER" id="PTHR31945">
    <property type="entry name" value="TRANSCRIPTION FACTOR SCREAM2-RELATED"/>
    <property type="match status" value="1"/>
</dbReference>
<dbReference type="PANTHER" id="PTHR31945:SF5">
    <property type="entry name" value="TRANSCRIPTION FACTOR SCREAM-LIKE PROTEIN"/>
    <property type="match status" value="1"/>
</dbReference>
<organism evidence="5 6">
    <name type="scientific">Paspalum notatum var. saurae</name>
    <dbReference type="NCBI Taxonomy" id="547442"/>
    <lineage>
        <taxon>Eukaryota</taxon>
        <taxon>Viridiplantae</taxon>
        <taxon>Streptophyta</taxon>
        <taxon>Embryophyta</taxon>
        <taxon>Tracheophyta</taxon>
        <taxon>Spermatophyta</taxon>
        <taxon>Magnoliopsida</taxon>
        <taxon>Liliopsida</taxon>
        <taxon>Poales</taxon>
        <taxon>Poaceae</taxon>
        <taxon>PACMAD clade</taxon>
        <taxon>Panicoideae</taxon>
        <taxon>Andropogonodae</taxon>
        <taxon>Paspaleae</taxon>
        <taxon>Paspalinae</taxon>
        <taxon>Paspalum</taxon>
    </lineage>
</organism>
<keyword evidence="6" id="KW-1185">Reference proteome</keyword>
<evidence type="ECO:0000259" key="4">
    <source>
        <dbReference type="Pfam" id="PF22754"/>
    </source>
</evidence>
<feature type="coiled-coil region" evidence="3">
    <location>
        <begin position="35"/>
        <end position="62"/>
    </location>
</feature>
<dbReference type="EMBL" id="CP144746">
    <property type="protein sequence ID" value="WVZ56857.1"/>
    <property type="molecule type" value="Genomic_DNA"/>
</dbReference>
<sequence>MMSRERKKQAAALQEKLKILRSITHSHALSNTSIIMDASAYIKELKQKVVRLNQEIACAQDALRHKSYPKVTVETLGGQQGFLINVFSDKSCPGLLVSVLGAFDELGLSVLQATASCADSFRLEAVGGENVAENVDEHVVEQAVLQAIRNCSEISGSEQDEE</sequence>
<dbReference type="Proteomes" id="UP001341281">
    <property type="component" value="Chromosome 02"/>
</dbReference>
<evidence type="ECO:0000313" key="5">
    <source>
        <dbReference type="EMBL" id="WVZ56857.1"/>
    </source>
</evidence>
<evidence type="ECO:0000256" key="2">
    <source>
        <dbReference type="ARBA" id="ARBA00023242"/>
    </source>
</evidence>
<evidence type="ECO:0000313" key="6">
    <source>
        <dbReference type="Proteomes" id="UP001341281"/>
    </source>
</evidence>
<reference evidence="5 6" key="1">
    <citation type="submission" date="2024-02" db="EMBL/GenBank/DDBJ databases">
        <title>High-quality chromosome-scale genome assembly of Pensacola bahiagrass (Paspalum notatum Flugge var. saurae).</title>
        <authorList>
            <person name="Vega J.M."/>
            <person name="Podio M."/>
            <person name="Orjuela J."/>
            <person name="Siena L.A."/>
            <person name="Pessino S.C."/>
            <person name="Combes M.C."/>
            <person name="Mariac C."/>
            <person name="Albertini E."/>
            <person name="Pupilli F."/>
            <person name="Ortiz J.P.A."/>
            <person name="Leblanc O."/>
        </authorList>
    </citation>
    <scope>NUCLEOTIDE SEQUENCE [LARGE SCALE GENOMIC DNA]</scope>
    <source>
        <strain evidence="5">R1</strain>
        <tissue evidence="5">Leaf</tissue>
    </source>
</reference>
<dbReference type="InterPro" id="IPR051358">
    <property type="entry name" value="TF_AMS/ICE1/BHLH6-like"/>
</dbReference>
<keyword evidence="3" id="KW-0175">Coiled coil</keyword>
<feature type="domain" description="Plant bHLH transcription factor ACT-like" evidence="4">
    <location>
        <begin position="71"/>
        <end position="149"/>
    </location>
</feature>
<accession>A0AAQ3Q1C6</accession>
<evidence type="ECO:0000256" key="3">
    <source>
        <dbReference type="SAM" id="Coils"/>
    </source>
</evidence>
<dbReference type="Pfam" id="PF22754">
    <property type="entry name" value="bHLH-TF_ACT-like_plant"/>
    <property type="match status" value="1"/>
</dbReference>